<dbReference type="AlphaFoldDB" id="A0A424Y921"/>
<dbReference type="Proteomes" id="UP000285138">
    <property type="component" value="Unassembled WGS sequence"/>
</dbReference>
<dbReference type="PANTHER" id="PTHR37309:SF1">
    <property type="entry name" value="SLR0284 PROTEIN"/>
    <property type="match status" value="1"/>
</dbReference>
<proteinExistence type="predicted"/>
<keyword evidence="1" id="KW-1133">Transmembrane helix</keyword>
<feature type="transmembrane region" description="Helical" evidence="1">
    <location>
        <begin position="5"/>
        <end position="27"/>
    </location>
</feature>
<feature type="transmembrane region" description="Helical" evidence="1">
    <location>
        <begin position="62"/>
        <end position="79"/>
    </location>
</feature>
<dbReference type="Pfam" id="PF04020">
    <property type="entry name" value="Phage_holin_4_2"/>
    <property type="match status" value="1"/>
</dbReference>
<gene>
    <name evidence="2" type="ORF">D5R97_10495</name>
</gene>
<dbReference type="PANTHER" id="PTHR37309">
    <property type="entry name" value="SLR0284 PROTEIN"/>
    <property type="match status" value="1"/>
</dbReference>
<feature type="transmembrane region" description="Helical" evidence="1">
    <location>
        <begin position="33"/>
        <end position="50"/>
    </location>
</feature>
<dbReference type="EMBL" id="QZAA01000298">
    <property type="protein sequence ID" value="RQD72756.1"/>
    <property type="molecule type" value="Genomic_DNA"/>
</dbReference>
<evidence type="ECO:0000313" key="2">
    <source>
        <dbReference type="EMBL" id="RQD72756.1"/>
    </source>
</evidence>
<evidence type="ECO:0000313" key="3">
    <source>
        <dbReference type="Proteomes" id="UP000285138"/>
    </source>
</evidence>
<organism evidence="2 3">
    <name type="scientific">Candidatus Syntrophonatronum acetioxidans</name>
    <dbReference type="NCBI Taxonomy" id="1795816"/>
    <lineage>
        <taxon>Bacteria</taxon>
        <taxon>Bacillati</taxon>
        <taxon>Bacillota</taxon>
        <taxon>Clostridia</taxon>
        <taxon>Eubacteriales</taxon>
        <taxon>Syntrophomonadaceae</taxon>
        <taxon>Candidatus Syntrophonatronum</taxon>
    </lineage>
</organism>
<sequence length="108" mass="11371">MFGLIIRFIVSALVIMLVGFLLPGFAILGFGEALLAAIVIALLGFIVENLLGDKISPRNRGVVGFITAAVVIYAAQFLVPAMRVSIFGALLAALVIGVIDAFVPTELR</sequence>
<feature type="transmembrane region" description="Helical" evidence="1">
    <location>
        <begin position="85"/>
        <end position="103"/>
    </location>
</feature>
<reference evidence="2 3" key="1">
    <citation type="submission" date="2018-08" db="EMBL/GenBank/DDBJ databases">
        <title>The metabolism and importance of syntrophic acetate oxidation coupled to methane or sulfide production in haloalkaline environments.</title>
        <authorList>
            <person name="Timmers P.H.A."/>
            <person name="Vavourakis C.D."/>
            <person name="Sorokin D.Y."/>
            <person name="Sinninghe Damste J.S."/>
            <person name="Muyzer G."/>
            <person name="Stams A.J.M."/>
            <person name="Plugge C.M."/>
        </authorList>
    </citation>
    <scope>NUCLEOTIDE SEQUENCE [LARGE SCALE GENOMIC DNA]</scope>
    <source>
        <strain evidence="2">MSAO_Bac1</strain>
    </source>
</reference>
<keyword evidence="1" id="KW-0812">Transmembrane</keyword>
<protein>
    <submittedName>
        <fullName evidence="2">Phage holin family protein</fullName>
    </submittedName>
</protein>
<name>A0A424Y921_9FIRM</name>
<evidence type="ECO:0000256" key="1">
    <source>
        <dbReference type="SAM" id="Phobius"/>
    </source>
</evidence>
<dbReference type="InterPro" id="IPR007165">
    <property type="entry name" value="Phage_holin_4_2"/>
</dbReference>
<keyword evidence="1" id="KW-0472">Membrane</keyword>
<comment type="caution">
    <text evidence="2">The sequence shown here is derived from an EMBL/GenBank/DDBJ whole genome shotgun (WGS) entry which is preliminary data.</text>
</comment>
<accession>A0A424Y921</accession>